<evidence type="ECO:0008006" key="9">
    <source>
        <dbReference type="Google" id="ProtNLM"/>
    </source>
</evidence>
<dbReference type="InterPro" id="IPR050193">
    <property type="entry name" value="Cytochrome_P450_71"/>
</dbReference>
<evidence type="ECO:0000256" key="4">
    <source>
        <dbReference type="ARBA" id="ARBA00022989"/>
    </source>
</evidence>
<evidence type="ECO:0000256" key="6">
    <source>
        <dbReference type="ARBA" id="ARBA00023136"/>
    </source>
</evidence>
<gene>
    <name evidence="7" type="ORF">Sjap_024118</name>
</gene>
<dbReference type="Proteomes" id="UP001417504">
    <property type="component" value="Unassembled WGS sequence"/>
</dbReference>
<dbReference type="GO" id="GO:0016705">
    <property type="term" value="F:oxidoreductase activity, acting on paired donors, with incorporation or reduction of molecular oxygen"/>
    <property type="evidence" value="ECO:0007669"/>
    <property type="project" value="InterPro"/>
</dbReference>
<dbReference type="GO" id="GO:0020037">
    <property type="term" value="F:heme binding"/>
    <property type="evidence" value="ECO:0007669"/>
    <property type="project" value="InterPro"/>
</dbReference>
<dbReference type="Gene3D" id="1.10.630.10">
    <property type="entry name" value="Cytochrome P450"/>
    <property type="match status" value="1"/>
</dbReference>
<evidence type="ECO:0000256" key="1">
    <source>
        <dbReference type="ARBA" id="ARBA00004167"/>
    </source>
</evidence>
<keyword evidence="6" id="KW-0472">Membrane</keyword>
<keyword evidence="4" id="KW-1133">Transmembrane helix</keyword>
<reference evidence="7 8" key="1">
    <citation type="submission" date="2024-01" db="EMBL/GenBank/DDBJ databases">
        <title>Genome assemblies of Stephania.</title>
        <authorList>
            <person name="Yang L."/>
        </authorList>
    </citation>
    <scope>NUCLEOTIDE SEQUENCE [LARGE SCALE GENOMIC DNA]</scope>
    <source>
        <strain evidence="7">QJT</strain>
        <tissue evidence="7">Leaf</tissue>
    </source>
</reference>
<dbReference type="InterPro" id="IPR036396">
    <property type="entry name" value="Cyt_P450_sf"/>
</dbReference>
<dbReference type="GO" id="GO:0004497">
    <property type="term" value="F:monooxygenase activity"/>
    <property type="evidence" value="ECO:0007669"/>
    <property type="project" value="InterPro"/>
</dbReference>
<keyword evidence="8" id="KW-1185">Reference proteome</keyword>
<evidence type="ECO:0000256" key="3">
    <source>
        <dbReference type="ARBA" id="ARBA00022692"/>
    </source>
</evidence>
<dbReference type="EMBL" id="JBBNAE010000010">
    <property type="protein sequence ID" value="KAK9090941.1"/>
    <property type="molecule type" value="Genomic_DNA"/>
</dbReference>
<dbReference type="AlphaFoldDB" id="A0AAP0ECV3"/>
<dbReference type="Pfam" id="PF00067">
    <property type="entry name" value="p450"/>
    <property type="match status" value="1"/>
</dbReference>
<evidence type="ECO:0000313" key="7">
    <source>
        <dbReference type="EMBL" id="KAK9090941.1"/>
    </source>
</evidence>
<name>A0AAP0ECV3_9MAGN</name>
<organism evidence="7 8">
    <name type="scientific">Stephania japonica</name>
    <dbReference type="NCBI Taxonomy" id="461633"/>
    <lineage>
        <taxon>Eukaryota</taxon>
        <taxon>Viridiplantae</taxon>
        <taxon>Streptophyta</taxon>
        <taxon>Embryophyta</taxon>
        <taxon>Tracheophyta</taxon>
        <taxon>Spermatophyta</taxon>
        <taxon>Magnoliopsida</taxon>
        <taxon>Ranunculales</taxon>
        <taxon>Menispermaceae</taxon>
        <taxon>Menispermoideae</taxon>
        <taxon>Cissampelideae</taxon>
        <taxon>Stephania</taxon>
    </lineage>
</organism>
<keyword evidence="5" id="KW-0560">Oxidoreductase</keyword>
<accession>A0AAP0ECV3</accession>
<dbReference type="GO" id="GO:0044550">
    <property type="term" value="P:secondary metabolite biosynthetic process"/>
    <property type="evidence" value="ECO:0007669"/>
    <property type="project" value="UniProtKB-ARBA"/>
</dbReference>
<comment type="similarity">
    <text evidence="2">Belongs to the cytochrome P450 family.</text>
</comment>
<evidence type="ECO:0000256" key="5">
    <source>
        <dbReference type="ARBA" id="ARBA00023002"/>
    </source>
</evidence>
<dbReference type="InterPro" id="IPR002401">
    <property type="entry name" value="Cyt_P450_E_grp-I"/>
</dbReference>
<evidence type="ECO:0000313" key="8">
    <source>
        <dbReference type="Proteomes" id="UP001417504"/>
    </source>
</evidence>
<evidence type="ECO:0000256" key="2">
    <source>
        <dbReference type="ARBA" id="ARBA00010617"/>
    </source>
</evidence>
<dbReference type="PANTHER" id="PTHR47956">
    <property type="entry name" value="CYTOCHROME P450 71B11-RELATED"/>
    <property type="match status" value="1"/>
</dbReference>
<keyword evidence="3" id="KW-0812">Transmembrane</keyword>
<protein>
    <recommendedName>
        <fullName evidence="9">Cytochrome P450</fullName>
    </recommendedName>
</protein>
<dbReference type="InterPro" id="IPR001128">
    <property type="entry name" value="Cyt_P450"/>
</dbReference>
<comment type="subcellular location">
    <subcellularLocation>
        <location evidence="1">Membrane</location>
        <topology evidence="1">Single-pass membrane protein</topology>
    </subcellularLocation>
</comment>
<dbReference type="SUPFAM" id="SSF48264">
    <property type="entry name" value="Cytochrome P450"/>
    <property type="match status" value="1"/>
</dbReference>
<dbReference type="PRINTS" id="PR00463">
    <property type="entry name" value="EP450I"/>
</dbReference>
<proteinExistence type="inferred from homology"/>
<dbReference type="GO" id="GO:0016020">
    <property type="term" value="C:membrane"/>
    <property type="evidence" value="ECO:0007669"/>
    <property type="project" value="UniProtKB-SubCell"/>
</dbReference>
<sequence>MRDQTSGFPITIDHVKSLLMDVIFSGLSTSAVGMVWAMTELARHPNMMNKVQEEIRAIVGKKGKVEESDLKQLCYLDMVFKETLRLHPPEPLGAARKCIKPSKVNGYDILPGMRVVVNAGGIRRSPEYWDNPDEFRLERFEDSEINLKGQHFEFLPFGLANLLYCFNWELPSGMKVDIDEKIGFAIHKAGLAVHKKSPLLLVPVEYNG</sequence>
<dbReference type="GO" id="GO:0005506">
    <property type="term" value="F:iron ion binding"/>
    <property type="evidence" value="ECO:0007669"/>
    <property type="project" value="InterPro"/>
</dbReference>
<comment type="caution">
    <text evidence="7">The sequence shown here is derived from an EMBL/GenBank/DDBJ whole genome shotgun (WGS) entry which is preliminary data.</text>
</comment>
<dbReference type="PANTHER" id="PTHR47956:SF107">
    <property type="entry name" value="CYTOCHROME P450 71B13-RELATED"/>
    <property type="match status" value="1"/>
</dbReference>